<feature type="signal peptide" evidence="1">
    <location>
        <begin position="1"/>
        <end position="20"/>
    </location>
</feature>
<sequence length="115" mass="11913">MKGLVFVIAVAFACVATCGAIQCRECFAKTVAECAQEPLSNCSSGHTQCLSISISFGINSYSCDILKSDYMCIGCCRENGCITEGDFTIGGAARASIATMATTALTVLLTIAVGF</sequence>
<reference evidence="2" key="1">
    <citation type="journal article" date="2008" name="Nature">
        <title>The amphioxus genome and the evolution of the chordate karyotype.</title>
        <authorList>
            <consortium name="US DOE Joint Genome Institute (JGI-PGF)"/>
            <person name="Putnam N.H."/>
            <person name="Butts T."/>
            <person name="Ferrier D.E.K."/>
            <person name="Furlong R.F."/>
            <person name="Hellsten U."/>
            <person name="Kawashima T."/>
            <person name="Robinson-Rechavi M."/>
            <person name="Shoguchi E."/>
            <person name="Terry A."/>
            <person name="Yu J.-K."/>
            <person name="Benito-Gutierrez E.L."/>
            <person name="Dubchak I."/>
            <person name="Garcia-Fernandez J."/>
            <person name="Gibson-Brown J.J."/>
            <person name="Grigoriev I.V."/>
            <person name="Horton A.C."/>
            <person name="de Jong P.J."/>
            <person name="Jurka J."/>
            <person name="Kapitonov V.V."/>
            <person name="Kohara Y."/>
            <person name="Kuroki Y."/>
            <person name="Lindquist E."/>
            <person name="Lucas S."/>
            <person name="Osoegawa K."/>
            <person name="Pennacchio L.A."/>
            <person name="Salamov A.A."/>
            <person name="Satou Y."/>
            <person name="Sauka-Spengler T."/>
            <person name="Schmutz J."/>
            <person name="Shin-I T."/>
            <person name="Toyoda A."/>
            <person name="Bronner-Fraser M."/>
            <person name="Fujiyama A."/>
            <person name="Holland L.Z."/>
            <person name="Holland P.W.H."/>
            <person name="Satoh N."/>
            <person name="Rokhsar D.S."/>
        </authorList>
    </citation>
    <scope>NUCLEOTIDE SEQUENCE [LARGE SCALE GENOMIC DNA]</scope>
    <source>
        <strain evidence="2">S238N-H82</strain>
        <tissue evidence="2">Testes</tissue>
    </source>
</reference>
<evidence type="ECO:0008006" key="3">
    <source>
        <dbReference type="Google" id="ProtNLM"/>
    </source>
</evidence>
<gene>
    <name evidence="2" type="ORF">BRAFLDRAFT_66711</name>
</gene>
<proteinExistence type="predicted"/>
<name>C3YTU1_BRAFL</name>
<evidence type="ECO:0000256" key="1">
    <source>
        <dbReference type="SAM" id="SignalP"/>
    </source>
</evidence>
<dbReference type="InParanoid" id="C3YTU1"/>
<dbReference type="AlphaFoldDB" id="C3YTU1"/>
<evidence type="ECO:0000313" key="2">
    <source>
        <dbReference type="EMBL" id="EEN56218.1"/>
    </source>
</evidence>
<accession>C3YTU1</accession>
<keyword evidence="1" id="KW-0732">Signal</keyword>
<protein>
    <recommendedName>
        <fullName evidence="3">UPAR/Ly6 domain-containing protein</fullName>
    </recommendedName>
</protein>
<dbReference type="EMBL" id="GG666552">
    <property type="protein sequence ID" value="EEN56218.1"/>
    <property type="molecule type" value="Genomic_DNA"/>
</dbReference>
<organism>
    <name type="scientific">Branchiostoma floridae</name>
    <name type="common">Florida lancelet</name>
    <name type="synonym">Amphioxus</name>
    <dbReference type="NCBI Taxonomy" id="7739"/>
    <lineage>
        <taxon>Eukaryota</taxon>
        <taxon>Metazoa</taxon>
        <taxon>Chordata</taxon>
        <taxon>Cephalochordata</taxon>
        <taxon>Leptocardii</taxon>
        <taxon>Amphioxiformes</taxon>
        <taxon>Branchiostomatidae</taxon>
        <taxon>Branchiostoma</taxon>
    </lineage>
</organism>
<feature type="chain" id="PRO_5002936054" description="UPAR/Ly6 domain-containing protein" evidence="1">
    <location>
        <begin position="21"/>
        <end position="115"/>
    </location>
</feature>